<keyword evidence="3" id="KW-0132">Cell division</keyword>
<keyword evidence="13" id="KW-1185">Reference proteome</keyword>
<protein>
    <submittedName>
        <fullName evidence="12">Site-specific recombinase XerD</fullName>
    </submittedName>
</protein>
<dbReference type="InterPro" id="IPR013762">
    <property type="entry name" value="Integrase-like_cat_sf"/>
</dbReference>
<dbReference type="GO" id="GO:0005737">
    <property type="term" value="C:cytoplasm"/>
    <property type="evidence" value="ECO:0007669"/>
    <property type="project" value="UniProtKB-SubCell"/>
</dbReference>
<dbReference type="GO" id="GO:0003677">
    <property type="term" value="F:DNA binding"/>
    <property type="evidence" value="ECO:0007669"/>
    <property type="project" value="UniProtKB-UniRule"/>
</dbReference>
<feature type="domain" description="Tyr recombinase" evidence="10">
    <location>
        <begin position="110"/>
        <end position="296"/>
    </location>
</feature>
<dbReference type="PROSITE" id="PS51898">
    <property type="entry name" value="TYR_RECOMBINASE"/>
    <property type="match status" value="1"/>
</dbReference>
<accession>A0A7W5FQQ0</accession>
<reference evidence="12 13" key="1">
    <citation type="submission" date="2020-08" db="EMBL/GenBank/DDBJ databases">
        <title>Genomic Encyclopedia of Type Strains, Phase III (KMG-III): the genomes of soil and plant-associated and newly described type strains.</title>
        <authorList>
            <person name="Whitman W."/>
        </authorList>
    </citation>
    <scope>NUCLEOTIDE SEQUENCE [LARGE SCALE GENOMIC DNA]</scope>
    <source>
        <strain evidence="12 13">CECT 5862</strain>
    </source>
</reference>
<keyword evidence="8" id="KW-0131">Cell cycle</keyword>
<keyword evidence="2" id="KW-0963">Cytoplasm</keyword>
<dbReference type="InterPro" id="IPR010998">
    <property type="entry name" value="Integrase_recombinase_N"/>
</dbReference>
<dbReference type="Gene3D" id="1.10.150.130">
    <property type="match status" value="1"/>
</dbReference>
<dbReference type="PANTHER" id="PTHR30349:SF77">
    <property type="entry name" value="TYROSINE RECOMBINASE XERC"/>
    <property type="match status" value="1"/>
</dbReference>
<evidence type="ECO:0000313" key="13">
    <source>
        <dbReference type="Proteomes" id="UP000570361"/>
    </source>
</evidence>
<keyword evidence="6 9" id="KW-0238">DNA-binding</keyword>
<comment type="caution">
    <text evidence="12">The sequence shown here is derived from an EMBL/GenBank/DDBJ whole genome shotgun (WGS) entry which is preliminary data.</text>
</comment>
<dbReference type="Gene3D" id="1.10.443.10">
    <property type="entry name" value="Intergrase catalytic core"/>
    <property type="match status" value="1"/>
</dbReference>
<evidence type="ECO:0000256" key="7">
    <source>
        <dbReference type="ARBA" id="ARBA00023172"/>
    </source>
</evidence>
<dbReference type="PANTHER" id="PTHR30349">
    <property type="entry name" value="PHAGE INTEGRASE-RELATED"/>
    <property type="match status" value="1"/>
</dbReference>
<dbReference type="Proteomes" id="UP000570361">
    <property type="component" value="Unassembled WGS sequence"/>
</dbReference>
<dbReference type="InterPro" id="IPR044068">
    <property type="entry name" value="CB"/>
</dbReference>
<dbReference type="InterPro" id="IPR050090">
    <property type="entry name" value="Tyrosine_recombinase_XerCD"/>
</dbReference>
<organism evidence="12 13">
    <name type="scientific">Paenibacillus phyllosphaerae</name>
    <dbReference type="NCBI Taxonomy" id="274593"/>
    <lineage>
        <taxon>Bacteria</taxon>
        <taxon>Bacillati</taxon>
        <taxon>Bacillota</taxon>
        <taxon>Bacilli</taxon>
        <taxon>Bacillales</taxon>
        <taxon>Paenibacillaceae</taxon>
        <taxon>Paenibacillus</taxon>
    </lineage>
</organism>
<evidence type="ECO:0000256" key="5">
    <source>
        <dbReference type="ARBA" id="ARBA00022908"/>
    </source>
</evidence>
<dbReference type="GO" id="GO:0051301">
    <property type="term" value="P:cell division"/>
    <property type="evidence" value="ECO:0007669"/>
    <property type="project" value="UniProtKB-KW"/>
</dbReference>
<evidence type="ECO:0000256" key="1">
    <source>
        <dbReference type="ARBA" id="ARBA00004496"/>
    </source>
</evidence>
<sequence>MNGIIETYERDVRLFLNYMKDRCYSKETQHGYLHNVRHFLNSLDGKALREVDKIDVMNHLTEVRELGAGAKYRNRSQSAIRLFFKVLMEFQQVSANPAQEIPKAKIAKNRVPTFLEKDQLDACMSLIDGKYQLRDTVIVALMSYAGLRVSEIVRLNVDDLNPDTALLSVLGKGEKWRYLPLPPELAEVMLQYLKERLQPKGRRDERAFFISQFGRRISKRMVQTITERVFTTLVSSYPQLSGKRLSAHKLRHSFATDLLRNGADLRTVQELLGHEDISTTQIYTHISDETKKRAMSLIRPSLPISAASAR</sequence>
<evidence type="ECO:0000256" key="9">
    <source>
        <dbReference type="PROSITE-ProRule" id="PRU01248"/>
    </source>
</evidence>
<keyword evidence="4" id="KW-0159">Chromosome partition</keyword>
<comment type="subcellular location">
    <subcellularLocation>
        <location evidence="1">Cytoplasm</location>
    </subcellularLocation>
</comment>
<feature type="domain" description="Core-binding (CB)" evidence="11">
    <location>
        <begin position="6"/>
        <end position="88"/>
    </location>
</feature>
<dbReference type="Pfam" id="PF00589">
    <property type="entry name" value="Phage_integrase"/>
    <property type="match status" value="1"/>
</dbReference>
<evidence type="ECO:0000256" key="8">
    <source>
        <dbReference type="ARBA" id="ARBA00023306"/>
    </source>
</evidence>
<evidence type="ECO:0000259" key="11">
    <source>
        <dbReference type="PROSITE" id="PS51900"/>
    </source>
</evidence>
<dbReference type="Pfam" id="PF02899">
    <property type="entry name" value="Phage_int_SAM_1"/>
    <property type="match status" value="1"/>
</dbReference>
<evidence type="ECO:0000259" key="10">
    <source>
        <dbReference type="PROSITE" id="PS51898"/>
    </source>
</evidence>
<dbReference type="AlphaFoldDB" id="A0A7W5FQQ0"/>
<dbReference type="RefSeq" id="WP_183603591.1">
    <property type="nucleotide sequence ID" value="NZ_JACHXK010000019.1"/>
</dbReference>
<dbReference type="SUPFAM" id="SSF56349">
    <property type="entry name" value="DNA breaking-rejoining enzymes"/>
    <property type="match status" value="1"/>
</dbReference>
<name>A0A7W5FQQ0_9BACL</name>
<dbReference type="InterPro" id="IPR002104">
    <property type="entry name" value="Integrase_catalytic"/>
</dbReference>
<dbReference type="EMBL" id="JACHXK010000019">
    <property type="protein sequence ID" value="MBB3113518.1"/>
    <property type="molecule type" value="Genomic_DNA"/>
</dbReference>
<dbReference type="PROSITE" id="PS51900">
    <property type="entry name" value="CB"/>
    <property type="match status" value="1"/>
</dbReference>
<proteinExistence type="predicted"/>
<dbReference type="GO" id="GO:0015074">
    <property type="term" value="P:DNA integration"/>
    <property type="evidence" value="ECO:0007669"/>
    <property type="project" value="UniProtKB-KW"/>
</dbReference>
<evidence type="ECO:0000313" key="12">
    <source>
        <dbReference type="EMBL" id="MBB3113518.1"/>
    </source>
</evidence>
<dbReference type="GO" id="GO:0006310">
    <property type="term" value="P:DNA recombination"/>
    <property type="evidence" value="ECO:0007669"/>
    <property type="project" value="UniProtKB-KW"/>
</dbReference>
<gene>
    <name evidence="12" type="ORF">FHS18_005630</name>
</gene>
<evidence type="ECO:0000256" key="3">
    <source>
        <dbReference type="ARBA" id="ARBA00022618"/>
    </source>
</evidence>
<evidence type="ECO:0000256" key="6">
    <source>
        <dbReference type="ARBA" id="ARBA00023125"/>
    </source>
</evidence>
<keyword evidence="5" id="KW-0229">DNA integration</keyword>
<evidence type="ECO:0000256" key="2">
    <source>
        <dbReference type="ARBA" id="ARBA00022490"/>
    </source>
</evidence>
<keyword evidence="7" id="KW-0233">DNA recombination</keyword>
<dbReference type="InterPro" id="IPR004107">
    <property type="entry name" value="Integrase_SAM-like_N"/>
</dbReference>
<dbReference type="InterPro" id="IPR011010">
    <property type="entry name" value="DNA_brk_join_enz"/>
</dbReference>
<evidence type="ECO:0000256" key="4">
    <source>
        <dbReference type="ARBA" id="ARBA00022829"/>
    </source>
</evidence>
<dbReference type="GO" id="GO:0007059">
    <property type="term" value="P:chromosome segregation"/>
    <property type="evidence" value="ECO:0007669"/>
    <property type="project" value="UniProtKB-KW"/>
</dbReference>